<keyword evidence="2" id="KW-0547">Nucleotide-binding</keyword>
<name>E3H2J9_ROTDC</name>
<dbReference type="PANTHER" id="PTHR13504">
    <property type="entry name" value="FIDO DOMAIN-CONTAINING PROTEIN DDB_G0283145"/>
    <property type="match status" value="1"/>
</dbReference>
<feature type="domain" description="Fido" evidence="3">
    <location>
        <begin position="150"/>
        <end position="295"/>
    </location>
</feature>
<evidence type="ECO:0000313" key="5">
    <source>
        <dbReference type="Proteomes" id="UP000000387"/>
    </source>
</evidence>
<dbReference type="EMBL" id="CP002280">
    <property type="protein sequence ID" value="ADP40268.1"/>
    <property type="molecule type" value="Genomic_DNA"/>
</dbReference>
<keyword evidence="2" id="KW-0067">ATP-binding</keyword>
<proteinExistence type="predicted"/>
<dbReference type="Proteomes" id="UP000000387">
    <property type="component" value="Chromosome"/>
</dbReference>
<evidence type="ECO:0000256" key="2">
    <source>
        <dbReference type="PIRSR" id="PIRSR640198-2"/>
    </source>
</evidence>
<dbReference type="InterPro" id="IPR003812">
    <property type="entry name" value="Fido"/>
</dbReference>
<dbReference type="KEGG" id="rdn:HMPREF0733_10810"/>
<accession>E3H2J9</accession>
<sequence length="406" mass="44150">MQQKGAWGMPAISWASLDWEQQPLWQHRDPLASRRARQRNTGEFKSAVTPRIAEQAPQLSPQLHTLVQDCTRTITRFDEQHAALGGVPFAAVLLRGESASSSQIENLTVSARRLSLAVVGASGSTVGHNAELVARNVRAMQAALGVAESLTIESIVHMHHELTAGTLDDAGKFRQQWVWVGGQSPVTADYVAPHWKLVPAAMNDLVEFMARRDLDPLVQAAIAHAQFETIHPFTDGNGRTGRALISALLMARGVTEHVVLPISSGLLHDVADYIAALTAYRAGDIEPMIRCFIQASNAAVKNARILAEDISGLRDKILGTARRTTSALKAVADFCCTEPAFTVQMVEQNTSVAPATIYRIIATLEKAGVIRREKTFVAGQRVWTVPHLNDALDAFAARAGRRIQAE</sequence>
<dbReference type="Gene3D" id="1.10.3290.10">
    <property type="entry name" value="Fido-like domain"/>
    <property type="match status" value="1"/>
</dbReference>
<evidence type="ECO:0000313" key="4">
    <source>
        <dbReference type="EMBL" id="ADP40268.1"/>
    </source>
</evidence>
<reference evidence="5" key="1">
    <citation type="submission" date="2010-10" db="EMBL/GenBank/DDBJ databases">
        <title>The complete genome of Rothia dentocariosa ATCC 17931.</title>
        <authorList>
            <person name="Muzny D."/>
            <person name="Qin X."/>
            <person name="Buhay C."/>
            <person name="Dugan-Rocha S."/>
            <person name="Ding Y."/>
            <person name="Chen G."/>
            <person name="Hawes A."/>
            <person name="Holder M."/>
            <person name="Jhangiani S."/>
            <person name="Johnson A."/>
            <person name="Khan Z."/>
            <person name="Li Z."/>
            <person name="Liu W."/>
            <person name="Liu X."/>
            <person name="Perez L."/>
            <person name="Shen H."/>
            <person name="Wang Q."/>
            <person name="Watt J."/>
            <person name="Xi L."/>
            <person name="Xin Y."/>
            <person name="Zhou J."/>
            <person name="Deng J."/>
            <person name="Jiang H."/>
            <person name="Liu Y."/>
            <person name="Qu J."/>
            <person name="Song X.-Z."/>
            <person name="Zhang L."/>
            <person name="Villasana D."/>
            <person name="Johnson A."/>
            <person name="Liu J."/>
            <person name="Liyanage D."/>
            <person name="Lorensuhewa L."/>
            <person name="Robinson T."/>
            <person name="Song A."/>
            <person name="Song B.-B."/>
            <person name="Dinh H."/>
            <person name="Thornton R."/>
            <person name="Coyle M."/>
            <person name="Francisco L."/>
            <person name="Jackson L."/>
            <person name="Javaid M."/>
            <person name="Korchina V."/>
            <person name="Kovar C."/>
            <person name="Mata R."/>
            <person name="Mathew T."/>
            <person name="Ngo R."/>
            <person name="Nguyen L."/>
            <person name="Nguyen N."/>
            <person name="Okwuonu G."/>
            <person name="Ongeri F."/>
            <person name="Pham C."/>
            <person name="Simmons D."/>
            <person name="Wilczek-Boney K."/>
            <person name="Hale W."/>
            <person name="Jakkamsetti A."/>
            <person name="Pham P."/>
            <person name="Ruth R."/>
            <person name="San Lucas F."/>
            <person name="Warren J."/>
            <person name="Zhang J."/>
            <person name="Zhao Z."/>
            <person name="Zhou C."/>
            <person name="Zhu D."/>
            <person name="Lee S."/>
            <person name="Bess C."/>
            <person name="Blankenburg K."/>
            <person name="Forbes L."/>
            <person name="Fu Q."/>
            <person name="Gubbala S."/>
            <person name="Hirani K."/>
            <person name="Jayaseelan J.C."/>
            <person name="Lara F."/>
            <person name="Munidasa M."/>
            <person name="Palculict T."/>
            <person name="Patil S."/>
            <person name="Pu L.-L."/>
            <person name="Saada N."/>
            <person name="Tang L."/>
            <person name="Weissenberger G."/>
            <person name="Zhu Y."/>
            <person name="Hemphill L."/>
            <person name="Shang Y."/>
            <person name="Youmans B."/>
            <person name="Ayvaz T."/>
            <person name="Ross M."/>
            <person name="Santibanez J."/>
            <person name="Aqrawi P."/>
            <person name="Gross S."/>
            <person name="Joshi V."/>
            <person name="Fowler G."/>
            <person name="Nazareth L."/>
            <person name="Reid J."/>
            <person name="Worley K."/>
            <person name="Petrosino J."/>
            <person name="Highlander S."/>
            <person name="Gibbs R."/>
        </authorList>
    </citation>
    <scope>NUCLEOTIDE SEQUENCE [LARGE SCALE GENOMIC DNA]</scope>
    <source>
        <strain evidence="5">ATCC 17931 / CDC X599 / XDIA</strain>
    </source>
</reference>
<dbReference type="InterPro" id="IPR036597">
    <property type="entry name" value="Fido-like_dom_sf"/>
</dbReference>
<dbReference type="PROSITE" id="PS51459">
    <property type="entry name" value="FIDO"/>
    <property type="match status" value="1"/>
</dbReference>
<dbReference type="HOGENOM" id="CLU_047250_1_0_11"/>
<dbReference type="eggNOG" id="COG3177">
    <property type="taxonomic scope" value="Bacteria"/>
</dbReference>
<protein>
    <submittedName>
        <fullName evidence="4">Fic family protein</fullName>
    </submittedName>
</protein>
<dbReference type="Pfam" id="PF02661">
    <property type="entry name" value="Fic"/>
    <property type="match status" value="1"/>
</dbReference>
<evidence type="ECO:0000256" key="1">
    <source>
        <dbReference type="PIRSR" id="PIRSR640198-1"/>
    </source>
</evidence>
<evidence type="ECO:0000259" key="3">
    <source>
        <dbReference type="PROSITE" id="PS51459"/>
    </source>
</evidence>
<dbReference type="GO" id="GO:0005524">
    <property type="term" value="F:ATP binding"/>
    <property type="evidence" value="ECO:0007669"/>
    <property type="project" value="UniProtKB-KW"/>
</dbReference>
<feature type="active site" evidence="1">
    <location>
        <position position="231"/>
    </location>
</feature>
<dbReference type="PANTHER" id="PTHR13504:SF38">
    <property type="entry name" value="FIDO DOMAIN-CONTAINING PROTEIN"/>
    <property type="match status" value="1"/>
</dbReference>
<dbReference type="AlphaFoldDB" id="E3H2J9"/>
<dbReference type="SUPFAM" id="SSF140931">
    <property type="entry name" value="Fic-like"/>
    <property type="match status" value="1"/>
</dbReference>
<feature type="binding site" evidence="2">
    <location>
        <begin position="235"/>
        <end position="242"/>
    </location>
    <ligand>
        <name>ATP</name>
        <dbReference type="ChEBI" id="CHEBI:30616"/>
    </ligand>
</feature>
<dbReference type="InterPro" id="IPR040198">
    <property type="entry name" value="Fido_containing"/>
</dbReference>
<gene>
    <name evidence="4" type="ordered locus">HMPREF0733_10810</name>
</gene>
<organism evidence="4 5">
    <name type="scientific">Rothia dentocariosa (strain ATCC 17931 / CDC X599 / XDIA)</name>
    <dbReference type="NCBI Taxonomy" id="762948"/>
    <lineage>
        <taxon>Bacteria</taxon>
        <taxon>Bacillati</taxon>
        <taxon>Actinomycetota</taxon>
        <taxon>Actinomycetes</taxon>
        <taxon>Micrococcales</taxon>
        <taxon>Micrococcaceae</taxon>
        <taxon>Rothia</taxon>
    </lineage>
</organism>